<dbReference type="GO" id="GO:1990281">
    <property type="term" value="C:efflux pump complex"/>
    <property type="evidence" value="ECO:0007669"/>
    <property type="project" value="TreeGrafter"/>
</dbReference>
<sequence>MKLLQEKALSLLVAAMLLAGCALMPATRTEQSAAEPTPTPIPTAAIALKPTYRVQRGDVIKTMTFSGRISPVREEALFFRKDGRIRSVFFKRNDFVKAGDIIAEYEIEALERELTAAELELERAQVTLEEALRNLELDRREAQARLERAQILLQGAERDRTIPRAQVAALEKDVELAQIEVERLSAGVSPLLENDVERARYAVEKLKQEIAEAQIIAPFDGILLSVSLTPGMAVNGYTPVASVADASTLEISADLLSNQLQFLAEGMPVTFVLSSRPGQTLHGVIRRLPYPYGSGGSGQTIEEKDKSTRITIEEPQDVGGYALGDLVRVTVEVERAENVLWLPPQAIRNFSGRLFAVVQDGEVQRRVDVRIGVEAQDRVEIVEGLEEGQIVVGP</sequence>
<evidence type="ECO:0000256" key="1">
    <source>
        <dbReference type="SAM" id="Coils"/>
    </source>
</evidence>
<reference evidence="3" key="1">
    <citation type="journal article" date="2020" name="mSystems">
        <title>Genome- and Community-Level Interaction Insights into Carbon Utilization and Element Cycling Functions of Hydrothermarchaeota in Hydrothermal Sediment.</title>
        <authorList>
            <person name="Zhou Z."/>
            <person name="Liu Y."/>
            <person name="Xu W."/>
            <person name="Pan J."/>
            <person name="Luo Z.H."/>
            <person name="Li M."/>
        </authorList>
    </citation>
    <scope>NUCLEOTIDE SEQUENCE [LARGE SCALE GENOMIC DNA]</scope>
    <source>
        <strain evidence="3">SpSt-289</strain>
    </source>
</reference>
<dbReference type="AlphaFoldDB" id="A0A7C1FFY7"/>
<dbReference type="Gene3D" id="2.40.420.20">
    <property type="match status" value="1"/>
</dbReference>
<feature type="chain" id="PRO_5027899200" evidence="2">
    <location>
        <begin position="25"/>
        <end position="394"/>
    </location>
</feature>
<dbReference type="PANTHER" id="PTHR30469:SF15">
    <property type="entry name" value="HLYD FAMILY OF SECRETION PROTEINS"/>
    <property type="match status" value="1"/>
</dbReference>
<dbReference type="Gene3D" id="2.40.30.170">
    <property type="match status" value="1"/>
</dbReference>
<evidence type="ECO:0000313" key="3">
    <source>
        <dbReference type="EMBL" id="HDX31992.1"/>
    </source>
</evidence>
<gene>
    <name evidence="3" type="ORF">ENQ20_10960</name>
</gene>
<comment type="caution">
    <text evidence="3">The sequence shown here is derived from an EMBL/GenBank/DDBJ whole genome shotgun (WGS) entry which is preliminary data.</text>
</comment>
<evidence type="ECO:0000256" key="2">
    <source>
        <dbReference type="SAM" id="SignalP"/>
    </source>
</evidence>
<organism evidence="3">
    <name type="scientific">Caldilinea aerophila</name>
    <dbReference type="NCBI Taxonomy" id="133453"/>
    <lineage>
        <taxon>Bacteria</taxon>
        <taxon>Bacillati</taxon>
        <taxon>Chloroflexota</taxon>
        <taxon>Caldilineae</taxon>
        <taxon>Caldilineales</taxon>
        <taxon>Caldilineaceae</taxon>
        <taxon>Caldilinea</taxon>
    </lineage>
</organism>
<dbReference type="Gene3D" id="2.40.50.100">
    <property type="match status" value="1"/>
</dbReference>
<name>A0A7C1FFY7_9CHLR</name>
<keyword evidence="1" id="KW-0175">Coiled coil</keyword>
<protein>
    <submittedName>
        <fullName evidence="3">HlyD family efflux transporter periplasmic adaptor subunit</fullName>
    </submittedName>
</protein>
<feature type="coiled-coil region" evidence="1">
    <location>
        <begin position="102"/>
        <end position="216"/>
    </location>
</feature>
<dbReference type="EMBL" id="DSMG01000108">
    <property type="protein sequence ID" value="HDX31992.1"/>
    <property type="molecule type" value="Genomic_DNA"/>
</dbReference>
<proteinExistence type="predicted"/>
<feature type="signal peptide" evidence="2">
    <location>
        <begin position="1"/>
        <end position="24"/>
    </location>
</feature>
<dbReference type="SUPFAM" id="SSF111369">
    <property type="entry name" value="HlyD-like secretion proteins"/>
    <property type="match status" value="1"/>
</dbReference>
<keyword evidence="2" id="KW-0732">Signal</keyword>
<dbReference type="PROSITE" id="PS51257">
    <property type="entry name" value="PROKAR_LIPOPROTEIN"/>
    <property type="match status" value="1"/>
</dbReference>
<dbReference type="PANTHER" id="PTHR30469">
    <property type="entry name" value="MULTIDRUG RESISTANCE PROTEIN MDTA"/>
    <property type="match status" value="1"/>
</dbReference>
<accession>A0A7C1FFY7</accession>
<dbReference type="GO" id="GO:0015562">
    <property type="term" value="F:efflux transmembrane transporter activity"/>
    <property type="evidence" value="ECO:0007669"/>
    <property type="project" value="TreeGrafter"/>
</dbReference>
<dbReference type="Gene3D" id="1.10.287.470">
    <property type="entry name" value="Helix hairpin bin"/>
    <property type="match status" value="1"/>
</dbReference>